<dbReference type="InterPro" id="IPR011990">
    <property type="entry name" value="TPR-like_helical_dom_sf"/>
</dbReference>
<protein>
    <submittedName>
        <fullName evidence="6">Tetratricopeptide repeat-containing protein</fullName>
    </submittedName>
</protein>
<dbReference type="GO" id="GO:0051213">
    <property type="term" value="F:dioxygenase activity"/>
    <property type="evidence" value="ECO:0007669"/>
    <property type="project" value="UniProtKB-KW"/>
</dbReference>
<gene>
    <name evidence="6" type="ORF">SAMN04488120_1262</name>
</gene>
<dbReference type="InterPro" id="IPR027443">
    <property type="entry name" value="IPNS-like_sf"/>
</dbReference>
<keyword evidence="7" id="KW-1185">Reference proteome</keyword>
<name>A0A1I2KUC1_9GAMM</name>
<dbReference type="OrthoDB" id="21665at2"/>
<evidence type="ECO:0000256" key="3">
    <source>
        <dbReference type="ARBA" id="ARBA00023002"/>
    </source>
</evidence>
<comment type="similarity">
    <text evidence="1">Belongs to the aspartyl/asparaginyl beta-hydroxylase family.</text>
</comment>
<dbReference type="GO" id="GO:0016020">
    <property type="term" value="C:membrane"/>
    <property type="evidence" value="ECO:0007669"/>
    <property type="project" value="TreeGrafter"/>
</dbReference>
<feature type="region of interest" description="Disordered" evidence="4">
    <location>
        <begin position="1"/>
        <end position="25"/>
    </location>
</feature>
<dbReference type="Proteomes" id="UP000199771">
    <property type="component" value="Unassembled WGS sequence"/>
</dbReference>
<dbReference type="PANTHER" id="PTHR46332:SF5">
    <property type="entry name" value="ASPARTATE BETA-HYDROXYLASE DOMAIN CONTAINING 2"/>
    <property type="match status" value="1"/>
</dbReference>
<dbReference type="RefSeq" id="WP_091536004.1">
    <property type="nucleotide sequence ID" value="NZ_FOOC01000026.1"/>
</dbReference>
<dbReference type="STRING" id="1076937.SAMN04488120_1262"/>
<dbReference type="Gene3D" id="1.25.40.10">
    <property type="entry name" value="Tetratricopeptide repeat domain"/>
    <property type="match status" value="1"/>
</dbReference>
<dbReference type="SUPFAM" id="SSF48452">
    <property type="entry name" value="TPR-like"/>
    <property type="match status" value="1"/>
</dbReference>
<dbReference type="PANTHER" id="PTHR46332">
    <property type="entry name" value="ASPARTATE BETA-HYDROXYLASE DOMAIN-CONTAINING PROTEIN 2"/>
    <property type="match status" value="1"/>
</dbReference>
<evidence type="ECO:0000256" key="1">
    <source>
        <dbReference type="ARBA" id="ARBA00007730"/>
    </source>
</evidence>
<dbReference type="EMBL" id="FOOC01000026">
    <property type="protein sequence ID" value="SFF68661.1"/>
    <property type="molecule type" value="Genomic_DNA"/>
</dbReference>
<organism evidence="6 7">
    <name type="scientific">Fontimonas thermophila</name>
    <dbReference type="NCBI Taxonomy" id="1076937"/>
    <lineage>
        <taxon>Bacteria</taxon>
        <taxon>Pseudomonadati</taxon>
        <taxon>Pseudomonadota</taxon>
        <taxon>Gammaproteobacteria</taxon>
        <taxon>Nevskiales</taxon>
        <taxon>Nevskiaceae</taxon>
        <taxon>Fontimonas</taxon>
    </lineage>
</organism>
<dbReference type="InterPro" id="IPR019734">
    <property type="entry name" value="TPR_rpt"/>
</dbReference>
<reference evidence="6 7" key="1">
    <citation type="submission" date="2016-10" db="EMBL/GenBank/DDBJ databases">
        <authorList>
            <person name="de Groot N.N."/>
        </authorList>
    </citation>
    <scope>NUCLEOTIDE SEQUENCE [LARGE SCALE GENOMIC DNA]</scope>
    <source>
        <strain evidence="6 7">DSM 23609</strain>
    </source>
</reference>
<dbReference type="SUPFAM" id="SSF51197">
    <property type="entry name" value="Clavaminate synthase-like"/>
    <property type="match status" value="1"/>
</dbReference>
<sequence>MDRSSNRASELLTAARQAQQRGRPDIAEKHYEEILRIDPDHDEALGFVGTRMALRGNHPAALRLLKHAAELNPDMALAQEGLGIVWVRTGHCDAAVQALSAAVAAEPHRHVARLFLGHALDAIGQPRAAAVAYHRAITEAQKRGLWISTNSTAPFLLDDVKRAIEYVRRTRRQIIDDALSEIRKRHGSAALARVEQCVATYLGEHVIIPNDPRQRPKALFFPGLPTTPYLSREMFPWVSALEEATSAIHDELITVLAEQAKGFEPFLGTNTGVSLNGYLQNDRAEEPVWDAFFFYRHGLRWDENHRRCPTTSALLDSSPLAHIRDHAPEVCFSLLTPGTHILPHHGDTNTRVVLHLPLIVPRGCALNVGGEIHEWRVGEIVAFDDTFEHEAWNRGEALRVVLILDAWNPHLTDAEREALTAMVPVLGDFDRECSRV</sequence>
<keyword evidence="2" id="KW-0223">Dioxygenase</keyword>
<dbReference type="Pfam" id="PF05118">
    <property type="entry name" value="Asp_Arg_Hydrox"/>
    <property type="match status" value="1"/>
</dbReference>
<keyword evidence="3" id="KW-0560">Oxidoreductase</keyword>
<evidence type="ECO:0000313" key="7">
    <source>
        <dbReference type="Proteomes" id="UP000199771"/>
    </source>
</evidence>
<evidence type="ECO:0000256" key="4">
    <source>
        <dbReference type="SAM" id="MobiDB-lite"/>
    </source>
</evidence>
<dbReference type="AlphaFoldDB" id="A0A1I2KUC1"/>
<dbReference type="SMART" id="SM00028">
    <property type="entry name" value="TPR"/>
    <property type="match status" value="3"/>
</dbReference>
<proteinExistence type="inferred from homology"/>
<evidence type="ECO:0000313" key="6">
    <source>
        <dbReference type="EMBL" id="SFF68661.1"/>
    </source>
</evidence>
<feature type="domain" description="Aspartyl/asparaginy/proline hydroxylase" evidence="5">
    <location>
        <begin position="244"/>
        <end position="409"/>
    </location>
</feature>
<dbReference type="Gene3D" id="2.60.120.330">
    <property type="entry name" value="B-lactam Antibiotic, Isopenicillin N Synthase, Chain"/>
    <property type="match status" value="1"/>
</dbReference>
<evidence type="ECO:0000256" key="2">
    <source>
        <dbReference type="ARBA" id="ARBA00022964"/>
    </source>
</evidence>
<dbReference type="InterPro" id="IPR007803">
    <property type="entry name" value="Asp/Arg/Pro-Hydrxlase"/>
</dbReference>
<accession>A0A1I2KUC1</accession>
<evidence type="ECO:0000259" key="5">
    <source>
        <dbReference type="Pfam" id="PF05118"/>
    </source>
</evidence>
<dbReference type="InterPro" id="IPR051821">
    <property type="entry name" value="Asp/Asn_beta-hydroxylase"/>
</dbReference>